<gene>
    <name evidence="4" type="ORF">SAMN02745941_04130</name>
</gene>
<dbReference type="Pfam" id="PF00583">
    <property type="entry name" value="Acetyltransf_1"/>
    <property type="match status" value="1"/>
</dbReference>
<dbReference type="InterPro" id="IPR000182">
    <property type="entry name" value="GNAT_dom"/>
</dbReference>
<proteinExistence type="predicted"/>
<dbReference type="InterPro" id="IPR050832">
    <property type="entry name" value="Bact_Acetyltransf"/>
</dbReference>
<protein>
    <submittedName>
        <fullName evidence="4">L-amino acid N-acyltransferase YncA</fullName>
    </submittedName>
</protein>
<dbReference type="PROSITE" id="PS51186">
    <property type="entry name" value="GNAT"/>
    <property type="match status" value="1"/>
</dbReference>
<evidence type="ECO:0000259" key="3">
    <source>
        <dbReference type="PROSITE" id="PS51186"/>
    </source>
</evidence>
<dbReference type="PANTHER" id="PTHR43877:SF1">
    <property type="entry name" value="ACETYLTRANSFERASE"/>
    <property type="match status" value="1"/>
</dbReference>
<name>A0A1M6CV00_9CLOT</name>
<dbReference type="SUPFAM" id="SSF55729">
    <property type="entry name" value="Acyl-CoA N-acyltransferases (Nat)"/>
    <property type="match status" value="1"/>
</dbReference>
<reference evidence="4 5" key="1">
    <citation type="submission" date="2016-11" db="EMBL/GenBank/DDBJ databases">
        <authorList>
            <person name="Jaros S."/>
            <person name="Januszkiewicz K."/>
            <person name="Wedrychowicz H."/>
        </authorList>
    </citation>
    <scope>NUCLEOTIDE SEQUENCE [LARGE SCALE GENOMIC DNA]</scope>
    <source>
        <strain evidence="4 5">DSM 6191</strain>
    </source>
</reference>
<dbReference type="GO" id="GO:0016747">
    <property type="term" value="F:acyltransferase activity, transferring groups other than amino-acyl groups"/>
    <property type="evidence" value="ECO:0007669"/>
    <property type="project" value="InterPro"/>
</dbReference>
<dbReference type="Proteomes" id="UP000184241">
    <property type="component" value="Unassembled WGS sequence"/>
</dbReference>
<feature type="domain" description="N-acetyltransferase" evidence="3">
    <location>
        <begin position="8"/>
        <end position="170"/>
    </location>
</feature>
<dbReference type="AlphaFoldDB" id="A0A1M6CV00"/>
<evidence type="ECO:0000313" key="5">
    <source>
        <dbReference type="Proteomes" id="UP000184241"/>
    </source>
</evidence>
<dbReference type="EMBL" id="FQXU01000017">
    <property type="protein sequence ID" value="SHI64915.1"/>
    <property type="molecule type" value="Genomic_DNA"/>
</dbReference>
<dbReference type="PANTHER" id="PTHR43877">
    <property type="entry name" value="AMINOALKYLPHOSPHONATE N-ACETYLTRANSFERASE-RELATED-RELATED"/>
    <property type="match status" value="1"/>
</dbReference>
<sequence>MNNNFEIIEIKELTSETLEELSLLLMDVVNSGASVGFLAPLSLEDAKEFWSKVLHDGVILFVVKVDGRIIGTIQLHLCMKQNGKHRAEIAKLLVQPNSRRRGVGKALMEAAEKRAVEEKRSLIILDTRAGEVSNLLYKSKGYIEAGRIPKYAESTEGGLHDTVIYYKIIE</sequence>
<evidence type="ECO:0000313" key="4">
    <source>
        <dbReference type="EMBL" id="SHI64915.1"/>
    </source>
</evidence>
<accession>A0A1M6CV00</accession>
<keyword evidence="1 4" id="KW-0808">Transferase</keyword>
<dbReference type="RefSeq" id="WP_073022460.1">
    <property type="nucleotide sequence ID" value="NZ_FQXU01000017.1"/>
</dbReference>
<evidence type="ECO:0000256" key="1">
    <source>
        <dbReference type="ARBA" id="ARBA00022679"/>
    </source>
</evidence>
<keyword evidence="2 4" id="KW-0012">Acyltransferase</keyword>
<organism evidence="4 5">
    <name type="scientific">Clostridium intestinale DSM 6191</name>
    <dbReference type="NCBI Taxonomy" id="1121320"/>
    <lineage>
        <taxon>Bacteria</taxon>
        <taxon>Bacillati</taxon>
        <taxon>Bacillota</taxon>
        <taxon>Clostridia</taxon>
        <taxon>Eubacteriales</taxon>
        <taxon>Clostridiaceae</taxon>
        <taxon>Clostridium</taxon>
    </lineage>
</organism>
<dbReference type="CDD" id="cd04301">
    <property type="entry name" value="NAT_SF"/>
    <property type="match status" value="1"/>
</dbReference>
<evidence type="ECO:0000256" key="2">
    <source>
        <dbReference type="ARBA" id="ARBA00023315"/>
    </source>
</evidence>
<dbReference type="Gene3D" id="3.40.630.30">
    <property type="match status" value="1"/>
</dbReference>
<dbReference type="InterPro" id="IPR016181">
    <property type="entry name" value="Acyl_CoA_acyltransferase"/>
</dbReference>